<dbReference type="CDD" id="cd02440">
    <property type="entry name" value="AdoMet_MTases"/>
    <property type="match status" value="1"/>
</dbReference>
<keyword evidence="1 2" id="KW-0808">Transferase</keyword>
<reference evidence="2" key="1">
    <citation type="journal article" date="2020" name="Stud. Mycol.">
        <title>101 Dothideomycetes genomes: a test case for predicting lifestyles and emergence of pathogens.</title>
        <authorList>
            <person name="Haridas S."/>
            <person name="Albert R."/>
            <person name="Binder M."/>
            <person name="Bloem J."/>
            <person name="Labutti K."/>
            <person name="Salamov A."/>
            <person name="Andreopoulos B."/>
            <person name="Baker S."/>
            <person name="Barry K."/>
            <person name="Bills G."/>
            <person name="Bluhm B."/>
            <person name="Cannon C."/>
            <person name="Castanera R."/>
            <person name="Culley D."/>
            <person name="Daum C."/>
            <person name="Ezra D."/>
            <person name="Gonzalez J."/>
            <person name="Henrissat B."/>
            <person name="Kuo A."/>
            <person name="Liang C."/>
            <person name="Lipzen A."/>
            <person name="Lutzoni F."/>
            <person name="Magnuson J."/>
            <person name="Mondo S."/>
            <person name="Nolan M."/>
            <person name="Ohm R."/>
            <person name="Pangilinan J."/>
            <person name="Park H.-J."/>
            <person name="Ramirez L."/>
            <person name="Alfaro M."/>
            <person name="Sun H."/>
            <person name="Tritt A."/>
            <person name="Yoshinaga Y."/>
            <person name="Zwiers L.-H."/>
            <person name="Turgeon B."/>
            <person name="Goodwin S."/>
            <person name="Spatafora J."/>
            <person name="Crous P."/>
            <person name="Grigoriev I."/>
        </authorList>
    </citation>
    <scope>NUCLEOTIDE SEQUENCE</scope>
    <source>
        <strain evidence="2">CBS 109.77</strain>
    </source>
</reference>
<evidence type="ECO:0000313" key="2">
    <source>
        <dbReference type="EMBL" id="KAF2785945.1"/>
    </source>
</evidence>
<dbReference type="GO" id="GO:0032259">
    <property type="term" value="P:methylation"/>
    <property type="evidence" value="ECO:0007669"/>
    <property type="project" value="UniProtKB-KW"/>
</dbReference>
<sequence length="254" mass="27533">MSSSTALEANNARFNTEASEWDANKKHVETCNNAFEAIKRYVPAFADGSSKELDVLEIGCGTGLLSFALAPHVRSLVGVDTASGMLDAFNAKVASLASPASANLCAVNVLVQEADDVHIQGAAAALATRRGESGHDAPYRFDLVVSHLTLHHIPSMPDLLATLFQCLKPGGRIALTDYEDFGPEAVPFHPKKKREGVERHGIKKDEMVEIIDGTGFNEVRVEQAFVLRKEVEAEDGKPAREMEFPFLICLGQRS</sequence>
<dbReference type="Proteomes" id="UP000799757">
    <property type="component" value="Unassembled WGS sequence"/>
</dbReference>
<dbReference type="PANTHER" id="PTHR43861">
    <property type="entry name" value="TRANS-ACONITATE 2-METHYLTRANSFERASE-RELATED"/>
    <property type="match status" value="1"/>
</dbReference>
<keyword evidence="3" id="KW-1185">Reference proteome</keyword>
<dbReference type="Pfam" id="PF13489">
    <property type="entry name" value="Methyltransf_23"/>
    <property type="match status" value="1"/>
</dbReference>
<dbReference type="Gene3D" id="3.40.50.150">
    <property type="entry name" value="Vaccinia Virus protein VP39"/>
    <property type="match status" value="1"/>
</dbReference>
<protein>
    <submittedName>
        <fullName evidence="2">S-adenosyl-L-methionine-dependent methyltransferase</fullName>
    </submittedName>
</protein>
<dbReference type="OrthoDB" id="66144at2759"/>
<dbReference type="PANTHER" id="PTHR43861:SF3">
    <property type="entry name" value="PUTATIVE (AFU_ORTHOLOGUE AFUA_2G14390)-RELATED"/>
    <property type="match status" value="1"/>
</dbReference>
<keyword evidence="2" id="KW-0489">Methyltransferase</keyword>
<dbReference type="InterPro" id="IPR029063">
    <property type="entry name" value="SAM-dependent_MTases_sf"/>
</dbReference>
<evidence type="ECO:0000256" key="1">
    <source>
        <dbReference type="ARBA" id="ARBA00022679"/>
    </source>
</evidence>
<accession>A0A6A6WPX7</accession>
<dbReference type="AlphaFoldDB" id="A0A6A6WPX7"/>
<proteinExistence type="predicted"/>
<dbReference type="GO" id="GO:0008168">
    <property type="term" value="F:methyltransferase activity"/>
    <property type="evidence" value="ECO:0007669"/>
    <property type="project" value="UniProtKB-KW"/>
</dbReference>
<dbReference type="EMBL" id="MU002598">
    <property type="protein sequence ID" value="KAF2785945.1"/>
    <property type="molecule type" value="Genomic_DNA"/>
</dbReference>
<organism evidence="2 3">
    <name type="scientific">Melanomma pulvis-pyrius CBS 109.77</name>
    <dbReference type="NCBI Taxonomy" id="1314802"/>
    <lineage>
        <taxon>Eukaryota</taxon>
        <taxon>Fungi</taxon>
        <taxon>Dikarya</taxon>
        <taxon>Ascomycota</taxon>
        <taxon>Pezizomycotina</taxon>
        <taxon>Dothideomycetes</taxon>
        <taxon>Pleosporomycetidae</taxon>
        <taxon>Pleosporales</taxon>
        <taxon>Melanommataceae</taxon>
        <taxon>Melanomma</taxon>
    </lineage>
</organism>
<dbReference type="SUPFAM" id="SSF53335">
    <property type="entry name" value="S-adenosyl-L-methionine-dependent methyltransferases"/>
    <property type="match status" value="1"/>
</dbReference>
<name>A0A6A6WPX7_9PLEO</name>
<evidence type="ECO:0000313" key="3">
    <source>
        <dbReference type="Proteomes" id="UP000799757"/>
    </source>
</evidence>
<gene>
    <name evidence="2" type="ORF">K505DRAFT_330685</name>
</gene>